<evidence type="ECO:0000313" key="2">
    <source>
        <dbReference type="EMBL" id="MBB3019546.1"/>
    </source>
</evidence>
<protein>
    <submittedName>
        <fullName evidence="2">Uncharacterized protein</fullName>
    </submittedName>
</protein>
<comment type="caution">
    <text evidence="2">The sequence shown here is derived from an EMBL/GenBank/DDBJ whole genome shotgun (WGS) entry which is preliminary data.</text>
</comment>
<feature type="signal peptide" evidence="1">
    <location>
        <begin position="1"/>
        <end position="19"/>
    </location>
</feature>
<organism evidence="2 3">
    <name type="scientific">Microvirga lupini</name>
    <dbReference type="NCBI Taxonomy" id="420324"/>
    <lineage>
        <taxon>Bacteria</taxon>
        <taxon>Pseudomonadati</taxon>
        <taxon>Pseudomonadota</taxon>
        <taxon>Alphaproteobacteria</taxon>
        <taxon>Hyphomicrobiales</taxon>
        <taxon>Methylobacteriaceae</taxon>
        <taxon>Microvirga</taxon>
    </lineage>
</organism>
<dbReference type="Proteomes" id="UP000532010">
    <property type="component" value="Unassembled WGS sequence"/>
</dbReference>
<dbReference type="EMBL" id="JACHWB010000003">
    <property type="protein sequence ID" value="MBB3019546.1"/>
    <property type="molecule type" value="Genomic_DNA"/>
</dbReference>
<evidence type="ECO:0000256" key="1">
    <source>
        <dbReference type="SAM" id="SignalP"/>
    </source>
</evidence>
<gene>
    <name evidence="2" type="ORF">FHR70_002611</name>
</gene>
<keyword evidence="3" id="KW-1185">Reference proteome</keyword>
<name>A0A7W4VMF6_9HYPH</name>
<feature type="chain" id="PRO_5030640209" evidence="1">
    <location>
        <begin position="20"/>
        <end position="97"/>
    </location>
</feature>
<accession>A0A7W4VMF6</accession>
<sequence length="97" mass="10810">MRKIVCVLALLVAASSVQAQPRPMTPNMTCNQARGLVFSRGQIVLGTGTYTYDRYVSDGRFCLRDEVIEPAFVPTRDTPQCPVGYVCREDDLDFFGD</sequence>
<evidence type="ECO:0000313" key="3">
    <source>
        <dbReference type="Proteomes" id="UP000532010"/>
    </source>
</evidence>
<proteinExistence type="predicted"/>
<dbReference type="AlphaFoldDB" id="A0A7W4VMF6"/>
<dbReference type="RefSeq" id="WP_183450736.1">
    <property type="nucleotide sequence ID" value="NZ_JACHWB010000003.1"/>
</dbReference>
<reference evidence="2 3" key="1">
    <citation type="submission" date="2020-08" db="EMBL/GenBank/DDBJ databases">
        <title>The Agave Microbiome: Exploring the role of microbial communities in plant adaptations to desert environments.</title>
        <authorList>
            <person name="Partida-Martinez L.P."/>
        </authorList>
    </citation>
    <scope>NUCLEOTIDE SEQUENCE [LARGE SCALE GENOMIC DNA]</scope>
    <source>
        <strain evidence="2 3">AT3.9</strain>
    </source>
</reference>
<keyword evidence="1" id="KW-0732">Signal</keyword>